<proteinExistence type="predicted"/>
<dbReference type="EMBL" id="MU277232">
    <property type="protein sequence ID" value="KAI0058776.1"/>
    <property type="molecule type" value="Genomic_DNA"/>
</dbReference>
<organism evidence="1 2">
    <name type="scientific">Artomyces pyxidatus</name>
    <dbReference type="NCBI Taxonomy" id="48021"/>
    <lineage>
        <taxon>Eukaryota</taxon>
        <taxon>Fungi</taxon>
        <taxon>Dikarya</taxon>
        <taxon>Basidiomycota</taxon>
        <taxon>Agaricomycotina</taxon>
        <taxon>Agaricomycetes</taxon>
        <taxon>Russulales</taxon>
        <taxon>Auriscalpiaceae</taxon>
        <taxon>Artomyces</taxon>
    </lineage>
</organism>
<gene>
    <name evidence="1" type="ORF">BV25DRAFT_1829771</name>
</gene>
<protein>
    <submittedName>
        <fullName evidence="1">DUF1295-domain-containing protein</fullName>
    </submittedName>
</protein>
<sequence length="287" mass="32003">MNAFSRLWPVLGSAFGLQAAMAAIFVPQANEKYYDLSGAMGFLSTTFVSLYYPALKAKLWEGQNVPLPSFSSFAPRQLLLSAALGIWTIRLGSFLAQRAIKAGGDTRFDGIKQDPVKFTSLWVAQATWVFFVGLPVYLSNILPSHLHPALSMRDYAAVGLYAGSLIFEVIADRQKSAWRHAKETKQHDEKFITTGLWSLSRHPNYVGEVGIWVGIWALSSASLRTAYFPSGTFAMAAISPFLTYQLLRNFSGVPPLEMSAEKKFGDDLKWQAYKRNVSVFWPWGPKE</sequence>
<reference evidence="1" key="2">
    <citation type="journal article" date="2022" name="New Phytol.">
        <title>Evolutionary transition to the ectomycorrhizal habit in the genomes of a hyperdiverse lineage of mushroom-forming fungi.</title>
        <authorList>
            <person name="Looney B."/>
            <person name="Miyauchi S."/>
            <person name="Morin E."/>
            <person name="Drula E."/>
            <person name="Courty P.E."/>
            <person name="Kohler A."/>
            <person name="Kuo A."/>
            <person name="LaButti K."/>
            <person name="Pangilinan J."/>
            <person name="Lipzen A."/>
            <person name="Riley R."/>
            <person name="Andreopoulos W."/>
            <person name="He G."/>
            <person name="Johnson J."/>
            <person name="Nolan M."/>
            <person name="Tritt A."/>
            <person name="Barry K.W."/>
            <person name="Grigoriev I.V."/>
            <person name="Nagy L.G."/>
            <person name="Hibbett D."/>
            <person name="Henrissat B."/>
            <person name="Matheny P.B."/>
            <person name="Labbe J."/>
            <person name="Martin F.M."/>
        </authorList>
    </citation>
    <scope>NUCLEOTIDE SEQUENCE</scope>
    <source>
        <strain evidence="1">HHB10654</strain>
    </source>
</reference>
<comment type="caution">
    <text evidence="1">The sequence shown here is derived from an EMBL/GenBank/DDBJ whole genome shotgun (WGS) entry which is preliminary data.</text>
</comment>
<evidence type="ECO:0000313" key="1">
    <source>
        <dbReference type="EMBL" id="KAI0058776.1"/>
    </source>
</evidence>
<dbReference type="Proteomes" id="UP000814140">
    <property type="component" value="Unassembled WGS sequence"/>
</dbReference>
<evidence type="ECO:0000313" key="2">
    <source>
        <dbReference type="Proteomes" id="UP000814140"/>
    </source>
</evidence>
<accession>A0ACB8SST0</accession>
<keyword evidence="2" id="KW-1185">Reference proteome</keyword>
<reference evidence="1" key="1">
    <citation type="submission" date="2021-03" db="EMBL/GenBank/DDBJ databases">
        <authorList>
            <consortium name="DOE Joint Genome Institute"/>
            <person name="Ahrendt S."/>
            <person name="Looney B.P."/>
            <person name="Miyauchi S."/>
            <person name="Morin E."/>
            <person name="Drula E."/>
            <person name="Courty P.E."/>
            <person name="Chicoki N."/>
            <person name="Fauchery L."/>
            <person name="Kohler A."/>
            <person name="Kuo A."/>
            <person name="Labutti K."/>
            <person name="Pangilinan J."/>
            <person name="Lipzen A."/>
            <person name="Riley R."/>
            <person name="Andreopoulos W."/>
            <person name="He G."/>
            <person name="Johnson J."/>
            <person name="Barry K.W."/>
            <person name="Grigoriev I.V."/>
            <person name="Nagy L."/>
            <person name="Hibbett D."/>
            <person name="Henrissat B."/>
            <person name="Matheny P.B."/>
            <person name="Labbe J."/>
            <person name="Martin F."/>
        </authorList>
    </citation>
    <scope>NUCLEOTIDE SEQUENCE</scope>
    <source>
        <strain evidence="1">HHB10654</strain>
    </source>
</reference>
<name>A0ACB8SST0_9AGAM</name>